<dbReference type="OrthoDB" id="9805147at2"/>
<dbReference type="InterPro" id="IPR050921">
    <property type="entry name" value="T4SS_GSP_E_ATPase"/>
</dbReference>
<dbReference type="InterPro" id="IPR006321">
    <property type="entry name" value="PilT/PilU"/>
</dbReference>
<dbReference type="PANTHER" id="PTHR30486:SF16">
    <property type="entry name" value="TWITCHING MOTILITY PROTEIN PILT"/>
    <property type="match status" value="1"/>
</dbReference>
<dbReference type="InterPro" id="IPR027417">
    <property type="entry name" value="P-loop_NTPase"/>
</dbReference>
<keyword evidence="4" id="KW-1185">Reference proteome</keyword>
<dbReference type="PATRIC" id="fig|999894.6.peg.810"/>
<reference evidence="3 4" key="1">
    <citation type="submission" date="2016-04" db="EMBL/GenBank/DDBJ databases">
        <title>Genome analysis of Thermosulfurimonas dismutans, the first thermophilic sulfur-disproportionating bacterium of the phylum Thermodesulfobacteria.</title>
        <authorList>
            <person name="Mardanov A.V."/>
            <person name="Beletsky A.V."/>
            <person name="Kadnikov V.V."/>
            <person name="Slobodkin A.I."/>
            <person name="Ravin N.V."/>
        </authorList>
    </citation>
    <scope>NUCLEOTIDE SEQUENCE [LARGE SCALE GENOMIC DNA]</scope>
    <source>
        <strain evidence="3 4">S95</strain>
    </source>
</reference>
<dbReference type="EMBL" id="LWLG01000003">
    <property type="protein sequence ID" value="OAQ21161.1"/>
    <property type="molecule type" value="Genomic_DNA"/>
</dbReference>
<dbReference type="Gene3D" id="3.30.450.90">
    <property type="match status" value="1"/>
</dbReference>
<sequence length="393" mass="44635">MIGEIDISELIAALSNHRERITDILFIVGRPLQVAADGRLHEVKLPDWPIDRLTPLQTETIAFNLMRKNPKLFQDLVRTGSADFSYRLPDGTRFRVNVYSRQQSYNIVMRKLSAKVPSIAELGLPSAFYRIAQERNGIILVTGATGQGKTTSLAAILNEINEKEAVHIITLEDPVEYIHLPKKATFSQRELGTDFDTFAHGLRAALRQAPQVILVGEIRDRETMEIALMAAETGHLVFSTLHTVGAGNTINRILGFFTIEEEHQIRYRLADTLRWIVGQKLVPKVGGGRIAVFDILYNNIRAKETILKGEEEGRTFYDIMRQGSPYHMQTFDQHLIELYRKGLITEETALAYCVRRDIVGREIDRIKASRGEKTSDIEGLELDLEGEGRWRRR</sequence>
<comment type="similarity">
    <text evidence="1">Belongs to the GSP E family.</text>
</comment>
<dbReference type="InterPro" id="IPR003593">
    <property type="entry name" value="AAA+_ATPase"/>
</dbReference>
<dbReference type="Gene3D" id="3.40.50.300">
    <property type="entry name" value="P-loop containing nucleotide triphosphate hydrolases"/>
    <property type="match status" value="1"/>
</dbReference>
<dbReference type="GO" id="GO:0005524">
    <property type="term" value="F:ATP binding"/>
    <property type="evidence" value="ECO:0007669"/>
    <property type="project" value="InterPro"/>
</dbReference>
<name>A0A179D5U9_9BACT</name>
<dbReference type="SMART" id="SM00382">
    <property type="entry name" value="AAA"/>
    <property type="match status" value="1"/>
</dbReference>
<dbReference type="RefSeq" id="WP_068669560.1">
    <property type="nucleotide sequence ID" value="NZ_LWLG01000003.1"/>
</dbReference>
<evidence type="ECO:0000313" key="3">
    <source>
        <dbReference type="EMBL" id="OAQ21161.1"/>
    </source>
</evidence>
<dbReference type="Pfam" id="PF00437">
    <property type="entry name" value="T2SSE"/>
    <property type="match status" value="1"/>
</dbReference>
<dbReference type="NCBIfam" id="TIGR01420">
    <property type="entry name" value="pilT_fam"/>
    <property type="match status" value="1"/>
</dbReference>
<organism evidence="3 4">
    <name type="scientific">Thermosulfurimonas dismutans</name>
    <dbReference type="NCBI Taxonomy" id="999894"/>
    <lineage>
        <taxon>Bacteria</taxon>
        <taxon>Pseudomonadati</taxon>
        <taxon>Thermodesulfobacteriota</taxon>
        <taxon>Thermodesulfobacteria</taxon>
        <taxon>Thermodesulfobacteriales</taxon>
        <taxon>Thermodesulfobacteriaceae</taxon>
        <taxon>Thermosulfurimonas</taxon>
    </lineage>
</organism>
<dbReference type="SUPFAM" id="SSF52540">
    <property type="entry name" value="P-loop containing nucleoside triphosphate hydrolases"/>
    <property type="match status" value="1"/>
</dbReference>
<protein>
    <submittedName>
        <fullName evidence="3">Twitching motility protein PilT</fullName>
    </submittedName>
</protein>
<accession>A0A179D5U9</accession>
<dbReference type="PANTHER" id="PTHR30486">
    <property type="entry name" value="TWITCHING MOTILITY PROTEIN PILT"/>
    <property type="match status" value="1"/>
</dbReference>
<evidence type="ECO:0000256" key="1">
    <source>
        <dbReference type="ARBA" id="ARBA00006611"/>
    </source>
</evidence>
<feature type="domain" description="AAA+ ATPase" evidence="2">
    <location>
        <begin position="135"/>
        <end position="260"/>
    </location>
</feature>
<dbReference type="CDD" id="cd01131">
    <property type="entry name" value="PilT"/>
    <property type="match status" value="1"/>
</dbReference>
<dbReference type="GO" id="GO:0016887">
    <property type="term" value="F:ATP hydrolysis activity"/>
    <property type="evidence" value="ECO:0007669"/>
    <property type="project" value="InterPro"/>
</dbReference>
<dbReference type="InterPro" id="IPR001482">
    <property type="entry name" value="T2SS/T4SS_dom"/>
</dbReference>
<comment type="caution">
    <text evidence="3">The sequence shown here is derived from an EMBL/GenBank/DDBJ whole genome shotgun (WGS) entry which is preliminary data.</text>
</comment>
<evidence type="ECO:0000259" key="2">
    <source>
        <dbReference type="SMART" id="SM00382"/>
    </source>
</evidence>
<evidence type="ECO:0000313" key="4">
    <source>
        <dbReference type="Proteomes" id="UP000078390"/>
    </source>
</evidence>
<proteinExistence type="inferred from homology"/>
<dbReference type="AlphaFoldDB" id="A0A179D5U9"/>
<gene>
    <name evidence="3" type="ORF">TDIS_0813</name>
</gene>
<dbReference type="STRING" id="999894.TDIS_0813"/>
<dbReference type="Proteomes" id="UP000078390">
    <property type="component" value="Unassembled WGS sequence"/>
</dbReference>